<evidence type="ECO:0008006" key="3">
    <source>
        <dbReference type="Google" id="ProtNLM"/>
    </source>
</evidence>
<comment type="caution">
    <text evidence="1">The sequence shown here is derived from an EMBL/GenBank/DDBJ whole genome shotgun (WGS) entry which is preliminary data.</text>
</comment>
<protein>
    <recommendedName>
        <fullName evidence="3">Glycosyl hydrolase family 1</fullName>
    </recommendedName>
</protein>
<keyword evidence="2" id="KW-1185">Reference proteome</keyword>
<proteinExistence type="predicted"/>
<name>A0A839GHL6_9BACT</name>
<dbReference type="RefSeq" id="WP_066833912.1">
    <property type="nucleotide sequence ID" value="NZ_JACJIQ010000018.1"/>
</dbReference>
<evidence type="ECO:0000313" key="2">
    <source>
        <dbReference type="Proteomes" id="UP000563094"/>
    </source>
</evidence>
<dbReference type="AlphaFoldDB" id="A0A839GHL6"/>
<dbReference type="Gene3D" id="3.20.20.80">
    <property type="entry name" value="Glycosidases"/>
    <property type="match status" value="1"/>
</dbReference>
<dbReference type="InterPro" id="IPR017853">
    <property type="entry name" value="GH"/>
</dbReference>
<accession>A0A839GHL6</accession>
<dbReference type="EMBL" id="JACJIQ010000018">
    <property type="protein sequence ID" value="MBA9079144.1"/>
    <property type="molecule type" value="Genomic_DNA"/>
</dbReference>
<dbReference type="SUPFAM" id="SSF51445">
    <property type="entry name" value="(Trans)glycosidases"/>
    <property type="match status" value="1"/>
</dbReference>
<dbReference type="Proteomes" id="UP000563094">
    <property type="component" value="Unassembled WGS sequence"/>
</dbReference>
<gene>
    <name evidence="1" type="ORF">FHS90_003879</name>
</gene>
<organism evidence="1 2">
    <name type="scientific">Rufibacter quisquiliarum</name>
    <dbReference type="NCBI Taxonomy" id="1549639"/>
    <lineage>
        <taxon>Bacteria</taxon>
        <taxon>Pseudomonadati</taxon>
        <taxon>Bacteroidota</taxon>
        <taxon>Cytophagia</taxon>
        <taxon>Cytophagales</taxon>
        <taxon>Hymenobacteraceae</taxon>
        <taxon>Rufibacter</taxon>
    </lineage>
</organism>
<sequence>MIIMYEHMVHEDHTTSASGEIFGYYVISHQYFSRYRLPVMHTETNLRKPGSADWLRRQLASAYRLKQDGIPLVGFTWYSLID</sequence>
<reference evidence="1 2" key="1">
    <citation type="submission" date="2020-08" db="EMBL/GenBank/DDBJ databases">
        <title>Genomic Encyclopedia of Type Strains, Phase IV (KMG-IV): sequencing the most valuable type-strain genomes for metagenomic binning, comparative biology and taxonomic classification.</title>
        <authorList>
            <person name="Goeker M."/>
        </authorList>
    </citation>
    <scope>NUCLEOTIDE SEQUENCE [LARGE SCALE GENOMIC DNA]</scope>
    <source>
        <strain evidence="1 2">DSM 29854</strain>
    </source>
</reference>
<evidence type="ECO:0000313" key="1">
    <source>
        <dbReference type="EMBL" id="MBA9079144.1"/>
    </source>
</evidence>